<evidence type="ECO:0000256" key="6">
    <source>
        <dbReference type="RuleBase" id="RU362091"/>
    </source>
</evidence>
<keyword evidence="9" id="KW-1185">Reference proteome</keyword>
<feature type="transmembrane region" description="Helical" evidence="7">
    <location>
        <begin position="127"/>
        <end position="147"/>
    </location>
</feature>
<dbReference type="Gene3D" id="1.20.1730.10">
    <property type="entry name" value="Sodium/glucose cotransporter"/>
    <property type="match status" value="1"/>
</dbReference>
<feature type="transmembrane region" description="Helical" evidence="7">
    <location>
        <begin position="153"/>
        <end position="175"/>
    </location>
</feature>
<reference evidence="8" key="2">
    <citation type="submission" date="2023-01" db="EMBL/GenBank/DDBJ databases">
        <title>Draft genome sequence of Portibacter lacus strain NBRC 108769.</title>
        <authorList>
            <person name="Sun Q."/>
            <person name="Mori K."/>
        </authorList>
    </citation>
    <scope>NUCLEOTIDE SEQUENCE</scope>
    <source>
        <strain evidence="8">NBRC 108769</strain>
    </source>
</reference>
<keyword evidence="4 7" id="KW-1133">Transmembrane helix</keyword>
<dbReference type="InterPro" id="IPR001734">
    <property type="entry name" value="Na/solute_symporter"/>
</dbReference>
<organism evidence="8 9">
    <name type="scientific">Portibacter lacus</name>
    <dbReference type="NCBI Taxonomy" id="1099794"/>
    <lineage>
        <taxon>Bacteria</taxon>
        <taxon>Pseudomonadati</taxon>
        <taxon>Bacteroidota</taxon>
        <taxon>Saprospiria</taxon>
        <taxon>Saprospirales</taxon>
        <taxon>Haliscomenobacteraceae</taxon>
        <taxon>Portibacter</taxon>
    </lineage>
</organism>
<feature type="transmembrane region" description="Helical" evidence="7">
    <location>
        <begin position="236"/>
        <end position="254"/>
    </location>
</feature>
<feature type="transmembrane region" description="Helical" evidence="7">
    <location>
        <begin position="416"/>
        <end position="437"/>
    </location>
</feature>
<accession>A0AA37WDZ1</accession>
<dbReference type="CDD" id="cd11477">
    <property type="entry name" value="SLC5sbd_u1"/>
    <property type="match status" value="1"/>
</dbReference>
<gene>
    <name evidence="8" type="primary">sglT</name>
    <name evidence="8" type="ORF">GCM10007940_29720</name>
</gene>
<feature type="transmembrane region" description="Helical" evidence="7">
    <location>
        <begin position="489"/>
        <end position="509"/>
    </location>
</feature>
<evidence type="ECO:0000313" key="8">
    <source>
        <dbReference type="EMBL" id="GLR18356.1"/>
    </source>
</evidence>
<comment type="similarity">
    <text evidence="2 6">Belongs to the sodium:solute symporter (SSF) (TC 2.A.21) family.</text>
</comment>
<reference evidence="8" key="1">
    <citation type="journal article" date="2014" name="Int. J. Syst. Evol. Microbiol.">
        <title>Complete genome sequence of Corynebacterium casei LMG S-19264T (=DSM 44701T), isolated from a smear-ripened cheese.</title>
        <authorList>
            <consortium name="US DOE Joint Genome Institute (JGI-PGF)"/>
            <person name="Walter F."/>
            <person name="Albersmeier A."/>
            <person name="Kalinowski J."/>
            <person name="Ruckert C."/>
        </authorList>
    </citation>
    <scope>NUCLEOTIDE SEQUENCE</scope>
    <source>
        <strain evidence="8">NBRC 108769</strain>
    </source>
</reference>
<feature type="transmembrane region" description="Helical" evidence="7">
    <location>
        <begin position="6"/>
        <end position="25"/>
    </location>
</feature>
<feature type="transmembrane region" description="Helical" evidence="7">
    <location>
        <begin position="446"/>
        <end position="466"/>
    </location>
</feature>
<evidence type="ECO:0000256" key="5">
    <source>
        <dbReference type="ARBA" id="ARBA00023136"/>
    </source>
</evidence>
<comment type="caution">
    <text evidence="8">The sequence shown here is derived from an EMBL/GenBank/DDBJ whole genome shotgun (WGS) entry which is preliminary data.</text>
</comment>
<evidence type="ECO:0000256" key="3">
    <source>
        <dbReference type="ARBA" id="ARBA00022692"/>
    </source>
</evidence>
<comment type="subcellular location">
    <subcellularLocation>
        <location evidence="1">Membrane</location>
        <topology evidence="1">Multi-pass membrane protein</topology>
    </subcellularLocation>
</comment>
<protein>
    <submittedName>
        <fullName evidence="8">Sodium/glucose cotransporter</fullName>
    </submittedName>
</protein>
<dbReference type="EMBL" id="BSOH01000020">
    <property type="protein sequence ID" value="GLR18356.1"/>
    <property type="molecule type" value="Genomic_DNA"/>
</dbReference>
<dbReference type="RefSeq" id="WP_235293721.1">
    <property type="nucleotide sequence ID" value="NZ_BSOH01000020.1"/>
</dbReference>
<dbReference type="PANTHER" id="PTHR11819:SF77">
    <property type="entry name" value="SODIUM_GLUCOSE COTRANSPORT PROTEIN"/>
    <property type="match status" value="1"/>
</dbReference>
<feature type="transmembrane region" description="Helical" evidence="7">
    <location>
        <begin position="391"/>
        <end position="410"/>
    </location>
</feature>
<keyword evidence="5 7" id="KW-0472">Membrane</keyword>
<name>A0AA37WDZ1_9BACT</name>
<dbReference type="PANTHER" id="PTHR11819">
    <property type="entry name" value="SOLUTE CARRIER FAMILY 5"/>
    <property type="match status" value="1"/>
</dbReference>
<feature type="transmembrane region" description="Helical" evidence="7">
    <location>
        <begin position="577"/>
        <end position="603"/>
    </location>
</feature>
<dbReference type="Proteomes" id="UP001156666">
    <property type="component" value="Unassembled WGS sequence"/>
</dbReference>
<dbReference type="PROSITE" id="PS50283">
    <property type="entry name" value="NA_SOLUT_SYMP_3"/>
    <property type="match status" value="1"/>
</dbReference>
<feature type="transmembrane region" description="Helical" evidence="7">
    <location>
        <begin position="182"/>
        <end position="204"/>
    </location>
</feature>
<evidence type="ECO:0000256" key="4">
    <source>
        <dbReference type="ARBA" id="ARBA00022989"/>
    </source>
</evidence>
<feature type="transmembrane region" description="Helical" evidence="7">
    <location>
        <begin position="550"/>
        <end position="571"/>
    </location>
</feature>
<dbReference type="GO" id="GO:0005412">
    <property type="term" value="F:D-glucose:sodium symporter activity"/>
    <property type="evidence" value="ECO:0007669"/>
    <property type="project" value="TreeGrafter"/>
</dbReference>
<feature type="transmembrane region" description="Helical" evidence="7">
    <location>
        <begin position="78"/>
        <end position="95"/>
    </location>
</feature>
<dbReference type="AlphaFoldDB" id="A0AA37WDZ1"/>
<proteinExistence type="inferred from homology"/>
<dbReference type="InterPro" id="IPR038377">
    <property type="entry name" value="Na/Glc_symporter_sf"/>
</dbReference>
<evidence type="ECO:0000256" key="2">
    <source>
        <dbReference type="ARBA" id="ARBA00006434"/>
    </source>
</evidence>
<feature type="transmembrane region" description="Helical" evidence="7">
    <location>
        <begin position="45"/>
        <end position="66"/>
    </location>
</feature>
<feature type="transmembrane region" description="Helical" evidence="7">
    <location>
        <begin position="331"/>
        <end position="355"/>
    </location>
</feature>
<evidence type="ECO:0000256" key="7">
    <source>
        <dbReference type="SAM" id="Phobius"/>
    </source>
</evidence>
<keyword evidence="3 7" id="KW-0812">Transmembrane</keyword>
<dbReference type="GO" id="GO:0005886">
    <property type="term" value="C:plasma membrane"/>
    <property type="evidence" value="ECO:0007669"/>
    <property type="project" value="TreeGrafter"/>
</dbReference>
<evidence type="ECO:0000256" key="1">
    <source>
        <dbReference type="ARBA" id="ARBA00004141"/>
    </source>
</evidence>
<sequence>MTLSGLDWTIVGIYFLFVLTVGLLVSKNAGKSISEFFLSGRNMPWWLLGISMVATTFSADTPNLVTDLVRQSGVSGNWGWWCLLITGMLTVFVYAKLWRRSMVLTDIEFYELRYSGKAAAFLRGFRALYLGLIFNVVVMGAVSLAAVKFGEIVLGWPGWLTLLIAGSITVAYSTFGGLRAVLITDFVQFILAMIGAVWACIYIINLPEVGGVAELISHPNVFDKINIFPDFSDPSIYVPVLIVPLAVQWWASYYPGSEPGGGGYIAQRMFSAKDEKNAIGATLVFNIAHYALRPWPWILIALASLIIYPELSDIQRVFPTLSEGKLGHDAGYPAMLTLLPSGLLGLVAASLIAAFMSTMSTQLNLGSSYLVNDFYQRFINPEASQKELIKWARIFTVGSAFLGLGFGLLLTDASGAFNLLLLLGAGTGLIYILRWFWWRINAVTEIIAMVSSLFIASYFSFINPYISRMIAGSSVAPEDVVINHGLTDWQTLVVGSLITTLVWIVSAYLTRPTKMETLISFYQKIRPGGNGWKKVIDEAKKRNIVMPTDTGNLALELVCVVIGFVTVYSLLFCVGNWIYGKLILAAILALIAGLGMTFLMFAWRKLKF</sequence>
<dbReference type="Pfam" id="PF00474">
    <property type="entry name" value="SSF"/>
    <property type="match status" value="1"/>
</dbReference>
<evidence type="ECO:0000313" key="9">
    <source>
        <dbReference type="Proteomes" id="UP001156666"/>
    </source>
</evidence>